<dbReference type="AlphaFoldDB" id="A0AA35NEY8"/>
<dbReference type="Proteomes" id="UP001161438">
    <property type="component" value="Chromosome 13"/>
</dbReference>
<evidence type="ECO:0000259" key="2">
    <source>
        <dbReference type="PROSITE" id="PS50897"/>
    </source>
</evidence>
<dbReference type="InterPro" id="IPR013144">
    <property type="entry name" value="CRA_dom"/>
</dbReference>
<gene>
    <name evidence="3" type="primary">SMKI13G2580</name>
    <name evidence="3" type="ORF">SMKI_13G2580</name>
</gene>
<feature type="domain" description="CTLH" evidence="2">
    <location>
        <begin position="130"/>
        <end position="212"/>
    </location>
</feature>
<protein>
    <recommendedName>
        <fullName evidence="2">CTLH domain-containing protein</fullName>
    </recommendedName>
</protein>
<accession>A0AA35NEY8</accession>
<feature type="region of interest" description="Disordered" evidence="1">
    <location>
        <begin position="1"/>
        <end position="23"/>
    </location>
</feature>
<evidence type="ECO:0000313" key="4">
    <source>
        <dbReference type="Proteomes" id="UP001161438"/>
    </source>
</evidence>
<dbReference type="InterPro" id="IPR024964">
    <property type="entry name" value="CTLH/CRA"/>
</dbReference>
<evidence type="ECO:0000256" key="1">
    <source>
        <dbReference type="SAM" id="MobiDB-lite"/>
    </source>
</evidence>
<keyword evidence="4" id="KW-1185">Reference proteome</keyword>
<sequence length="454" mass="51715">MTISTLNSDTAKRGSQSGDSKNGGKEFTYGKKCFTREEWKEQVSKYSAMGELYANKTIHYPLKIQPNNSSGAKGDGFATIQTTPIEPTLPRLLLNYFVCMAYEDSSIRMAKELGFIGNNKDVALFNDLYKIKERFLIKRLIKLGQINKAMEEINSIFGLEVLEETFNATESNASRTEKQQQQQQQFDIDGDLHFKLLLLNLIEMIRSHHQQKDASKDSNDFILNLIQYSQEKLAIKASSSIKKMQELELAMTLLLFPFSDSTDGNNIKLPKSLQNLYSISLRSKIADLVNEKLLKFIHPKIQFEISNNNSKFPDLLNSEKKIITQTFTVSNNNLINGSNGTKINHISSDQAINEKVANNEATATTNSVWLNQRHGTAGTDSPTTTFHNLENKNHWNQTSELLISSDAKTKCLEFNNYYSSEFPYEPRLTQIMKLWCWCENQLHHNQIGVPRVEN</sequence>
<proteinExistence type="predicted"/>
<dbReference type="Pfam" id="PF10607">
    <property type="entry name" value="CTLH"/>
    <property type="match status" value="1"/>
</dbReference>
<dbReference type="GeneID" id="80920482"/>
<dbReference type="SMART" id="SM00757">
    <property type="entry name" value="CRA"/>
    <property type="match status" value="1"/>
</dbReference>
<dbReference type="PROSITE" id="PS50897">
    <property type="entry name" value="CTLH"/>
    <property type="match status" value="1"/>
</dbReference>
<dbReference type="RefSeq" id="XP_056078728.1">
    <property type="nucleotide sequence ID" value="XM_056224851.1"/>
</dbReference>
<reference evidence="3" key="1">
    <citation type="submission" date="2022-10" db="EMBL/GenBank/DDBJ databases">
        <authorList>
            <person name="Byrne P K."/>
        </authorList>
    </citation>
    <scope>NUCLEOTIDE SEQUENCE</scope>
    <source>
        <strain evidence="3">IFO1815</strain>
    </source>
</reference>
<organism evidence="3 4">
    <name type="scientific">Saccharomyces mikatae IFO 1815</name>
    <dbReference type="NCBI Taxonomy" id="226126"/>
    <lineage>
        <taxon>Eukaryota</taxon>
        <taxon>Fungi</taxon>
        <taxon>Dikarya</taxon>
        <taxon>Ascomycota</taxon>
        <taxon>Saccharomycotina</taxon>
        <taxon>Saccharomycetes</taxon>
        <taxon>Saccharomycetales</taxon>
        <taxon>Saccharomycetaceae</taxon>
        <taxon>Saccharomyces</taxon>
    </lineage>
</organism>
<name>A0AA35NEY8_SACMI</name>
<dbReference type="InterPro" id="IPR006595">
    <property type="entry name" value="CTLH_C"/>
</dbReference>
<dbReference type="EMBL" id="OX365769">
    <property type="protein sequence ID" value="CAI4035608.1"/>
    <property type="molecule type" value="Genomic_DNA"/>
</dbReference>
<dbReference type="SMART" id="SM00668">
    <property type="entry name" value="CTLH"/>
    <property type="match status" value="1"/>
</dbReference>
<feature type="compositionally biased region" description="Polar residues" evidence="1">
    <location>
        <begin position="1"/>
        <end position="20"/>
    </location>
</feature>
<evidence type="ECO:0000313" key="3">
    <source>
        <dbReference type="EMBL" id="CAI4035608.1"/>
    </source>
</evidence>